<dbReference type="InterPro" id="IPR003582">
    <property type="entry name" value="ShKT_dom"/>
</dbReference>
<dbReference type="EMBL" id="KZ349216">
    <property type="protein sequence ID" value="PIO65196.1"/>
    <property type="molecule type" value="Genomic_DNA"/>
</dbReference>
<organism evidence="3 4">
    <name type="scientific">Teladorsagia circumcincta</name>
    <name type="common">Brown stomach worm</name>
    <name type="synonym">Ostertagia circumcincta</name>
    <dbReference type="NCBI Taxonomy" id="45464"/>
    <lineage>
        <taxon>Eukaryota</taxon>
        <taxon>Metazoa</taxon>
        <taxon>Ecdysozoa</taxon>
        <taxon>Nematoda</taxon>
        <taxon>Chromadorea</taxon>
        <taxon>Rhabditida</taxon>
        <taxon>Rhabditina</taxon>
        <taxon>Rhabditomorpha</taxon>
        <taxon>Strongyloidea</taxon>
        <taxon>Trichostrongylidae</taxon>
        <taxon>Teladorsagia</taxon>
    </lineage>
</organism>
<feature type="domain" description="ShKT" evidence="2">
    <location>
        <begin position="36"/>
        <end position="74"/>
    </location>
</feature>
<proteinExistence type="predicted"/>
<name>A0A2G9U4I2_TELCI</name>
<keyword evidence="4" id="KW-1185">Reference proteome</keyword>
<evidence type="ECO:0000256" key="1">
    <source>
        <dbReference type="PROSITE-ProRule" id="PRU01005"/>
    </source>
</evidence>
<accession>A0A2G9U4I2</accession>
<feature type="domain" description="ShKT" evidence="2">
    <location>
        <begin position="75"/>
        <end position="115"/>
    </location>
</feature>
<dbReference type="Proteomes" id="UP000230423">
    <property type="component" value="Unassembled WGS sequence"/>
</dbReference>
<dbReference type="AlphaFoldDB" id="A0A2G9U4I2"/>
<evidence type="ECO:0000259" key="2">
    <source>
        <dbReference type="PROSITE" id="PS51670"/>
    </source>
</evidence>
<reference evidence="3 4" key="1">
    <citation type="submission" date="2015-09" db="EMBL/GenBank/DDBJ databases">
        <title>Draft genome of the parasitic nematode Teladorsagia circumcincta isolate WARC Sus (inbred).</title>
        <authorList>
            <person name="Mitreva M."/>
        </authorList>
    </citation>
    <scope>NUCLEOTIDE SEQUENCE [LARGE SCALE GENOMIC DNA]</scope>
    <source>
        <strain evidence="3 4">S</strain>
    </source>
</reference>
<sequence>KLFLAQHEDSASRPFHPGDCSCHQPLQEKKEKEDYCRDSDPKYCAEKVPKGFCTSSFHTKQQIKEKCMKSCDLCCGDKDPEECKKKKETVEDFCKSSFMSNKELKEKCGDTCGLCSEPEDDYSRPAQPWI</sequence>
<evidence type="ECO:0000313" key="4">
    <source>
        <dbReference type="Proteomes" id="UP000230423"/>
    </source>
</evidence>
<feature type="non-terminal residue" evidence="3">
    <location>
        <position position="1"/>
    </location>
</feature>
<evidence type="ECO:0000313" key="3">
    <source>
        <dbReference type="EMBL" id="PIO65196.1"/>
    </source>
</evidence>
<dbReference type="PROSITE" id="PS51670">
    <property type="entry name" value="SHKT"/>
    <property type="match status" value="2"/>
</dbReference>
<protein>
    <submittedName>
        <fullName evidence="3">ShTK domain protein</fullName>
    </submittedName>
</protein>
<gene>
    <name evidence="3" type="ORF">TELCIR_13148</name>
</gene>
<dbReference type="Pfam" id="PF01549">
    <property type="entry name" value="ShK"/>
    <property type="match status" value="2"/>
</dbReference>
<comment type="caution">
    <text evidence="1">Lacks conserved residue(s) required for the propagation of feature annotation.</text>
</comment>
<dbReference type="OrthoDB" id="5839340at2759"/>